<dbReference type="InterPro" id="IPR038670">
    <property type="entry name" value="HslJ-like_sf"/>
</dbReference>
<comment type="caution">
    <text evidence="3">The sequence shown here is derived from an EMBL/GenBank/DDBJ whole genome shotgun (WGS) entry which is preliminary data.</text>
</comment>
<evidence type="ECO:0000259" key="2">
    <source>
        <dbReference type="Pfam" id="PF03724"/>
    </source>
</evidence>
<proteinExistence type="predicted"/>
<organism evidence="3 4">
    <name type="scientific">Variovorax dokdonensis</name>
    <dbReference type="NCBI Taxonomy" id="344883"/>
    <lineage>
        <taxon>Bacteria</taxon>
        <taxon>Pseudomonadati</taxon>
        <taxon>Pseudomonadota</taxon>
        <taxon>Betaproteobacteria</taxon>
        <taxon>Burkholderiales</taxon>
        <taxon>Comamonadaceae</taxon>
        <taxon>Variovorax</taxon>
    </lineage>
</organism>
<keyword evidence="4" id="KW-1185">Reference proteome</keyword>
<dbReference type="InterPro" id="IPR053147">
    <property type="entry name" value="Hsp_HslJ-like"/>
</dbReference>
<sequence>MRLLPERLASCRAALLLAAAAVLAGCATVSLDEPIESHPWRLASIDGQAVPPASDARQQAQLEFDGNGRVAGSGGCNRLTGSYQRNGTQLKIGPLASTRMACVDPTRGQLESRFLAALEATTQYSVVGGELVLIGSRGQTLAKLSSASR</sequence>
<evidence type="ECO:0000256" key="1">
    <source>
        <dbReference type="SAM" id="SignalP"/>
    </source>
</evidence>
<dbReference type="RefSeq" id="WP_286659820.1">
    <property type="nucleotide sequence ID" value="NZ_JASZYV010000002.1"/>
</dbReference>
<gene>
    <name evidence="3" type="ORF">QTH91_09430</name>
</gene>
<dbReference type="Pfam" id="PF03724">
    <property type="entry name" value="META"/>
    <property type="match status" value="1"/>
</dbReference>
<dbReference type="EMBL" id="JASZYV010000002">
    <property type="protein sequence ID" value="MDM0044701.1"/>
    <property type="molecule type" value="Genomic_DNA"/>
</dbReference>
<dbReference type="Proteomes" id="UP001174908">
    <property type="component" value="Unassembled WGS sequence"/>
</dbReference>
<dbReference type="PANTHER" id="PTHR35535">
    <property type="entry name" value="HEAT SHOCK PROTEIN HSLJ"/>
    <property type="match status" value="1"/>
</dbReference>
<dbReference type="InterPro" id="IPR005184">
    <property type="entry name" value="DUF306_Meta_HslJ"/>
</dbReference>
<protein>
    <submittedName>
        <fullName evidence="3">META domain-containing protein</fullName>
    </submittedName>
</protein>
<dbReference type="PANTHER" id="PTHR35535:SF1">
    <property type="entry name" value="HEAT SHOCK PROTEIN HSLJ"/>
    <property type="match status" value="1"/>
</dbReference>
<accession>A0ABT7N9S3</accession>
<name>A0ABT7N9S3_9BURK</name>
<feature type="signal peptide" evidence="1">
    <location>
        <begin position="1"/>
        <end position="24"/>
    </location>
</feature>
<keyword evidence="1" id="KW-0732">Signal</keyword>
<feature type="chain" id="PRO_5046115934" evidence="1">
    <location>
        <begin position="25"/>
        <end position="149"/>
    </location>
</feature>
<dbReference type="Gene3D" id="2.40.128.270">
    <property type="match status" value="1"/>
</dbReference>
<feature type="domain" description="DUF306" evidence="2">
    <location>
        <begin position="33"/>
        <end position="144"/>
    </location>
</feature>
<reference evidence="3" key="1">
    <citation type="submission" date="2023-06" db="EMBL/GenBank/DDBJ databases">
        <authorList>
            <person name="Jiang Y."/>
            <person name="Liu Q."/>
        </authorList>
    </citation>
    <scope>NUCLEOTIDE SEQUENCE</scope>
    <source>
        <strain evidence="3">CGMCC 1.12089</strain>
    </source>
</reference>
<evidence type="ECO:0000313" key="4">
    <source>
        <dbReference type="Proteomes" id="UP001174908"/>
    </source>
</evidence>
<evidence type="ECO:0000313" key="3">
    <source>
        <dbReference type="EMBL" id="MDM0044701.1"/>
    </source>
</evidence>
<dbReference type="PROSITE" id="PS51257">
    <property type="entry name" value="PROKAR_LIPOPROTEIN"/>
    <property type="match status" value="1"/>
</dbReference>